<evidence type="ECO:0000259" key="5">
    <source>
        <dbReference type="Pfam" id="PF01182"/>
    </source>
</evidence>
<dbReference type="PROSITE" id="PS01161">
    <property type="entry name" value="GLC_GALNAC_ISOMERASE"/>
    <property type="match status" value="1"/>
</dbReference>
<accession>A0A0R1HUA8</accession>
<comment type="similarity">
    <text evidence="4">Belongs to the glucosamine/galactosamine-6-phosphate isomerase family. NagB subfamily.</text>
</comment>
<dbReference type="InterPro" id="IPR037171">
    <property type="entry name" value="NagB/RpiA_transferase-like"/>
</dbReference>
<dbReference type="EMBL" id="AZCX01000004">
    <property type="protein sequence ID" value="KRK48115.1"/>
    <property type="molecule type" value="Genomic_DNA"/>
</dbReference>
<dbReference type="UniPathway" id="UPA00629">
    <property type="reaction ID" value="UER00684"/>
</dbReference>
<comment type="catalytic activity">
    <reaction evidence="1 4">
        <text>alpha-D-glucosamine 6-phosphate + H2O = beta-D-fructose 6-phosphate + NH4(+)</text>
        <dbReference type="Rhea" id="RHEA:12172"/>
        <dbReference type="ChEBI" id="CHEBI:15377"/>
        <dbReference type="ChEBI" id="CHEBI:28938"/>
        <dbReference type="ChEBI" id="CHEBI:57634"/>
        <dbReference type="ChEBI" id="CHEBI:75989"/>
        <dbReference type="EC" id="3.5.99.6"/>
    </reaction>
</comment>
<dbReference type="GO" id="GO:0006046">
    <property type="term" value="P:N-acetylglucosamine catabolic process"/>
    <property type="evidence" value="ECO:0007669"/>
    <property type="project" value="TreeGrafter"/>
</dbReference>
<proteinExistence type="inferred from homology"/>
<keyword evidence="7" id="KW-1185">Reference proteome</keyword>
<dbReference type="InterPro" id="IPR018321">
    <property type="entry name" value="Glucosamine6P_isomerase_CS"/>
</dbReference>
<comment type="function">
    <text evidence="4">Catalyzes the reversible isomerization-deamination of glucosamine 6-phosphate (GlcN6P) to form fructose 6-phosphate (Fru6P) and ammonium ion.</text>
</comment>
<dbReference type="PANTHER" id="PTHR11280:SF5">
    <property type="entry name" value="GLUCOSAMINE-6-PHOSPHATE ISOMERASE"/>
    <property type="match status" value="1"/>
</dbReference>
<reference evidence="6 7" key="1">
    <citation type="journal article" date="2015" name="Genome Announc.">
        <title>Expanding the biotechnology potential of lactobacilli through comparative genomics of 213 strains and associated genera.</title>
        <authorList>
            <person name="Sun Z."/>
            <person name="Harris H.M."/>
            <person name="McCann A."/>
            <person name="Guo C."/>
            <person name="Argimon S."/>
            <person name="Zhang W."/>
            <person name="Yang X."/>
            <person name="Jeffery I.B."/>
            <person name="Cooney J.C."/>
            <person name="Kagawa T.F."/>
            <person name="Liu W."/>
            <person name="Song Y."/>
            <person name="Salvetti E."/>
            <person name="Wrobel A."/>
            <person name="Rasinkangas P."/>
            <person name="Parkhill J."/>
            <person name="Rea M.C."/>
            <person name="O'Sullivan O."/>
            <person name="Ritari J."/>
            <person name="Douillard F.P."/>
            <person name="Paul Ross R."/>
            <person name="Yang R."/>
            <person name="Briner A.E."/>
            <person name="Felis G.E."/>
            <person name="de Vos W.M."/>
            <person name="Barrangou R."/>
            <person name="Klaenhammer T.R."/>
            <person name="Caufield P.W."/>
            <person name="Cui Y."/>
            <person name="Zhang H."/>
            <person name="O'Toole P.W."/>
        </authorList>
    </citation>
    <scope>NUCLEOTIDE SEQUENCE [LARGE SCALE GENOMIC DNA]</scope>
    <source>
        <strain evidence="6 7">JCM 15530</strain>
    </source>
</reference>
<keyword evidence="6" id="KW-0413">Isomerase</keyword>
<protein>
    <recommendedName>
        <fullName evidence="4">Glucosamine-6-phosphate deaminase</fullName>
        <ecNumber evidence="4">3.5.99.6</ecNumber>
    </recommendedName>
    <alternativeName>
        <fullName evidence="4">GlcN6P deaminase</fullName>
        <shortName evidence="4">GNPDA</shortName>
    </alternativeName>
    <alternativeName>
        <fullName evidence="4">Glucosamine-6-phosphate isomerase</fullName>
    </alternativeName>
</protein>
<dbReference type="InterPro" id="IPR004547">
    <property type="entry name" value="Glucosamine6P_isomerase"/>
</dbReference>
<dbReference type="PATRIC" id="fig|1302272.5.peg.1871"/>
<dbReference type="SUPFAM" id="SSF100950">
    <property type="entry name" value="NagB/RpiA/CoA transferase-like"/>
    <property type="match status" value="1"/>
</dbReference>
<dbReference type="FunFam" id="3.40.50.1360:FF:000003">
    <property type="entry name" value="Glucosamine-6-phosphate deaminase"/>
    <property type="match status" value="1"/>
</dbReference>
<sequence length="235" mass="25623">MKLIVVKDRQEGGQKGYNVFQSAYDNGAKVFGLATGSTPITTYEAISASDMDFTQMTSVNLDEYVGLAADHPQSYHYFMQEHLFNQKPFAHSYVPDGTNPDAVAETARYDQIIADNPIDLQILGLGQNGHIGFNEPGTDPELTTHKVALTESTIKANARFFDNESEVPRYAYSMGIASILKSQHILLEAYGEEKAAAVKAMVEGPITTDVPASFLQNHADVTVIVDEAAASKLSR</sequence>
<dbReference type="GO" id="GO:0004342">
    <property type="term" value="F:glucosamine-6-phosphate deaminase activity"/>
    <property type="evidence" value="ECO:0007669"/>
    <property type="project" value="UniProtKB-UniRule"/>
</dbReference>
<dbReference type="PANTHER" id="PTHR11280">
    <property type="entry name" value="GLUCOSAMINE-6-PHOSPHATE ISOMERASE"/>
    <property type="match status" value="1"/>
</dbReference>
<comment type="pathway">
    <text evidence="4">Amino-sugar metabolism; N-acetylneuraminate degradation; D-fructose 6-phosphate from N-acetylneuraminate: step 5/5.</text>
</comment>
<evidence type="ECO:0000256" key="1">
    <source>
        <dbReference type="ARBA" id="ARBA00000644"/>
    </source>
</evidence>
<dbReference type="AlphaFoldDB" id="A0A0R1HUA8"/>
<dbReference type="GO" id="GO:0016853">
    <property type="term" value="F:isomerase activity"/>
    <property type="evidence" value="ECO:0007669"/>
    <property type="project" value="UniProtKB-KW"/>
</dbReference>
<dbReference type="EC" id="3.5.99.6" evidence="4"/>
<keyword evidence="3 4" id="KW-0119">Carbohydrate metabolism</keyword>
<dbReference type="Proteomes" id="UP000050911">
    <property type="component" value="Unassembled WGS sequence"/>
</dbReference>
<gene>
    <name evidence="4" type="primary">nagB</name>
    <name evidence="6" type="ORF">FC96_GL001847</name>
</gene>
<dbReference type="Gene3D" id="3.40.50.1360">
    <property type="match status" value="1"/>
</dbReference>
<evidence type="ECO:0000256" key="3">
    <source>
        <dbReference type="ARBA" id="ARBA00023277"/>
    </source>
</evidence>
<feature type="active site" description="For ring-opening step" evidence="4">
    <location>
        <position position="135"/>
    </location>
</feature>
<keyword evidence="2 4" id="KW-0378">Hydrolase</keyword>
<evidence type="ECO:0000256" key="2">
    <source>
        <dbReference type="ARBA" id="ARBA00022801"/>
    </source>
</evidence>
<name>A0A0R1HUA8_9LACO</name>
<dbReference type="STRING" id="1302272.FC96_GL001847"/>
<dbReference type="GO" id="GO:0005975">
    <property type="term" value="P:carbohydrate metabolic process"/>
    <property type="evidence" value="ECO:0007669"/>
    <property type="project" value="InterPro"/>
</dbReference>
<dbReference type="OrthoDB" id="9791139at2"/>
<evidence type="ECO:0000313" key="7">
    <source>
        <dbReference type="Proteomes" id="UP000050911"/>
    </source>
</evidence>
<dbReference type="HAMAP" id="MF_01241">
    <property type="entry name" value="GlcN6P_deamin"/>
    <property type="match status" value="1"/>
</dbReference>
<dbReference type="RefSeq" id="WP_054660671.1">
    <property type="nucleotide sequence ID" value="NZ_AZCX01000004.1"/>
</dbReference>
<dbReference type="GO" id="GO:0042802">
    <property type="term" value="F:identical protein binding"/>
    <property type="evidence" value="ECO:0007669"/>
    <property type="project" value="TreeGrafter"/>
</dbReference>
<comment type="caution">
    <text evidence="6">The sequence shown here is derived from an EMBL/GenBank/DDBJ whole genome shotgun (WGS) entry which is preliminary data.</text>
</comment>
<feature type="domain" description="Glucosamine/galactosamine-6-phosphate isomerase" evidence="5">
    <location>
        <begin position="28"/>
        <end position="220"/>
    </location>
</feature>
<evidence type="ECO:0000313" key="6">
    <source>
        <dbReference type="EMBL" id="KRK48115.1"/>
    </source>
</evidence>
<evidence type="ECO:0000256" key="4">
    <source>
        <dbReference type="HAMAP-Rule" id="MF_01241"/>
    </source>
</evidence>
<dbReference type="GO" id="GO:0019262">
    <property type="term" value="P:N-acetylneuraminate catabolic process"/>
    <property type="evidence" value="ECO:0007669"/>
    <property type="project" value="UniProtKB-UniRule"/>
</dbReference>
<dbReference type="Pfam" id="PF01182">
    <property type="entry name" value="Glucosamine_iso"/>
    <property type="match status" value="1"/>
</dbReference>
<dbReference type="GO" id="GO:0006043">
    <property type="term" value="P:glucosamine catabolic process"/>
    <property type="evidence" value="ECO:0007669"/>
    <property type="project" value="TreeGrafter"/>
</dbReference>
<feature type="active site" description="Proton acceptor; for enolization step" evidence="4">
    <location>
        <position position="62"/>
    </location>
</feature>
<feature type="active site" description="Proton acceptor; for ring-opening step" evidence="4">
    <location>
        <position position="130"/>
    </location>
</feature>
<feature type="active site" description="For ring-opening step" evidence="4">
    <location>
        <position position="128"/>
    </location>
</feature>
<dbReference type="CDD" id="cd01399">
    <property type="entry name" value="GlcN6P_deaminase"/>
    <property type="match status" value="1"/>
</dbReference>
<organism evidence="6 7">
    <name type="scientific">Secundilactobacillus kimchicus JCM 15530</name>
    <dbReference type="NCBI Taxonomy" id="1302272"/>
    <lineage>
        <taxon>Bacteria</taxon>
        <taxon>Bacillati</taxon>
        <taxon>Bacillota</taxon>
        <taxon>Bacilli</taxon>
        <taxon>Lactobacillales</taxon>
        <taxon>Lactobacillaceae</taxon>
        <taxon>Secundilactobacillus</taxon>
    </lineage>
</organism>
<comment type="caution">
    <text evidence="4">Lacks conserved residue(s) required for the propagation of feature annotation.</text>
</comment>
<dbReference type="InterPro" id="IPR006148">
    <property type="entry name" value="Glc/Gal-6P_isomerase"/>
</dbReference>
<dbReference type="GO" id="GO:0005737">
    <property type="term" value="C:cytoplasm"/>
    <property type="evidence" value="ECO:0007669"/>
    <property type="project" value="TreeGrafter"/>
</dbReference>